<evidence type="ECO:0000313" key="1">
    <source>
        <dbReference type="EnsemblMetazoa" id="AFAF000406-PA"/>
    </source>
</evidence>
<evidence type="ECO:0000313" key="2">
    <source>
        <dbReference type="Proteomes" id="UP000075886"/>
    </source>
</evidence>
<reference evidence="1" key="2">
    <citation type="submission" date="2020-05" db="UniProtKB">
        <authorList>
            <consortium name="EnsemblMetazoa"/>
        </authorList>
    </citation>
    <scope>IDENTIFICATION</scope>
    <source>
        <strain evidence="1">FAR1</strain>
    </source>
</reference>
<accession>A0A182Q037</accession>
<proteinExistence type="predicted"/>
<dbReference type="STRING" id="69004.A0A182Q037"/>
<dbReference type="AlphaFoldDB" id="A0A182Q037"/>
<dbReference type="EMBL" id="AXCN02001909">
    <property type="status" value="NOT_ANNOTATED_CDS"/>
    <property type="molecule type" value="Genomic_DNA"/>
</dbReference>
<name>A0A182Q037_9DIPT</name>
<organism evidence="1 2">
    <name type="scientific">Anopheles farauti</name>
    <dbReference type="NCBI Taxonomy" id="69004"/>
    <lineage>
        <taxon>Eukaryota</taxon>
        <taxon>Metazoa</taxon>
        <taxon>Ecdysozoa</taxon>
        <taxon>Arthropoda</taxon>
        <taxon>Hexapoda</taxon>
        <taxon>Insecta</taxon>
        <taxon>Pterygota</taxon>
        <taxon>Neoptera</taxon>
        <taxon>Endopterygota</taxon>
        <taxon>Diptera</taxon>
        <taxon>Nematocera</taxon>
        <taxon>Culicoidea</taxon>
        <taxon>Culicidae</taxon>
        <taxon>Anophelinae</taxon>
        <taxon>Anopheles</taxon>
    </lineage>
</organism>
<dbReference type="VEuPathDB" id="VectorBase:AFAF000406"/>
<keyword evidence="2" id="KW-1185">Reference proteome</keyword>
<reference evidence="2" key="1">
    <citation type="submission" date="2014-01" db="EMBL/GenBank/DDBJ databases">
        <title>The Genome Sequence of Anopheles farauti FAR1 (V2).</title>
        <authorList>
            <consortium name="The Broad Institute Genomics Platform"/>
            <person name="Neafsey D.E."/>
            <person name="Besansky N."/>
            <person name="Howell P."/>
            <person name="Walton C."/>
            <person name="Young S.K."/>
            <person name="Zeng Q."/>
            <person name="Gargeya S."/>
            <person name="Fitzgerald M."/>
            <person name="Haas B."/>
            <person name="Abouelleil A."/>
            <person name="Allen A.W."/>
            <person name="Alvarado L."/>
            <person name="Arachchi H.M."/>
            <person name="Berlin A.M."/>
            <person name="Chapman S.B."/>
            <person name="Gainer-Dewar J."/>
            <person name="Goldberg J."/>
            <person name="Griggs A."/>
            <person name="Gujja S."/>
            <person name="Hansen M."/>
            <person name="Howarth C."/>
            <person name="Imamovic A."/>
            <person name="Ireland A."/>
            <person name="Larimer J."/>
            <person name="McCowan C."/>
            <person name="Murphy C."/>
            <person name="Pearson M."/>
            <person name="Poon T.W."/>
            <person name="Priest M."/>
            <person name="Roberts A."/>
            <person name="Saif S."/>
            <person name="Shea T."/>
            <person name="Sisk P."/>
            <person name="Sykes S."/>
            <person name="Wortman J."/>
            <person name="Nusbaum C."/>
            <person name="Birren B."/>
        </authorList>
    </citation>
    <scope>NUCLEOTIDE SEQUENCE [LARGE SCALE GENOMIC DNA]</scope>
    <source>
        <strain evidence="2">FAR1</strain>
    </source>
</reference>
<protein>
    <submittedName>
        <fullName evidence="1">Uncharacterized protein</fullName>
    </submittedName>
</protein>
<sequence>MNLAGVLKRGTSCVIRPTAGATTIARTMRPNAPKCARESFYFNELSQLCDYRERVSCHICQQQTGVQVSAHPQNCNQFILCSEGYSSVGQCSCSIGNGERANRVRGSIAERTAVPSRITQIVYLPGVESCDEYFLSSALPVSTGDTVHESDRMGKKRNSAQAFGARSDALVVQEAQQRLPRSSHTRPNKSSISNTKRVIMVSGAFSPSLKSALLVHFPPTLWFFAQETSEFVSLV</sequence>
<dbReference type="EnsemblMetazoa" id="AFAF000406-RA">
    <property type="protein sequence ID" value="AFAF000406-PA"/>
    <property type="gene ID" value="AFAF000406"/>
</dbReference>
<dbReference type="Proteomes" id="UP000075886">
    <property type="component" value="Unassembled WGS sequence"/>
</dbReference>